<feature type="region of interest" description="Disordered" evidence="1">
    <location>
        <begin position="46"/>
        <end position="74"/>
    </location>
</feature>
<dbReference type="AlphaFoldDB" id="A0A4C1TFQ9"/>
<gene>
    <name evidence="2" type="ORF">EVAR_8244_1</name>
</gene>
<feature type="compositionally biased region" description="Basic and acidic residues" evidence="1">
    <location>
        <begin position="54"/>
        <end position="74"/>
    </location>
</feature>
<evidence type="ECO:0000313" key="3">
    <source>
        <dbReference type="Proteomes" id="UP000299102"/>
    </source>
</evidence>
<evidence type="ECO:0000313" key="2">
    <source>
        <dbReference type="EMBL" id="GBP13333.1"/>
    </source>
</evidence>
<reference evidence="2 3" key="1">
    <citation type="journal article" date="2019" name="Commun. Biol.">
        <title>The bagworm genome reveals a unique fibroin gene that provides high tensile strength.</title>
        <authorList>
            <person name="Kono N."/>
            <person name="Nakamura H."/>
            <person name="Ohtoshi R."/>
            <person name="Tomita M."/>
            <person name="Numata K."/>
            <person name="Arakawa K."/>
        </authorList>
    </citation>
    <scope>NUCLEOTIDE SEQUENCE [LARGE SCALE GENOMIC DNA]</scope>
</reference>
<keyword evidence="3" id="KW-1185">Reference proteome</keyword>
<dbReference type="EMBL" id="BGZK01000056">
    <property type="protein sequence ID" value="GBP13333.1"/>
    <property type="molecule type" value="Genomic_DNA"/>
</dbReference>
<dbReference type="Proteomes" id="UP000299102">
    <property type="component" value="Unassembled WGS sequence"/>
</dbReference>
<comment type="caution">
    <text evidence="2">The sequence shown here is derived from an EMBL/GenBank/DDBJ whole genome shotgun (WGS) entry which is preliminary data.</text>
</comment>
<proteinExistence type="predicted"/>
<organism evidence="2 3">
    <name type="scientific">Eumeta variegata</name>
    <name type="common">Bagworm moth</name>
    <name type="synonym">Eumeta japonica</name>
    <dbReference type="NCBI Taxonomy" id="151549"/>
    <lineage>
        <taxon>Eukaryota</taxon>
        <taxon>Metazoa</taxon>
        <taxon>Ecdysozoa</taxon>
        <taxon>Arthropoda</taxon>
        <taxon>Hexapoda</taxon>
        <taxon>Insecta</taxon>
        <taxon>Pterygota</taxon>
        <taxon>Neoptera</taxon>
        <taxon>Endopterygota</taxon>
        <taxon>Lepidoptera</taxon>
        <taxon>Glossata</taxon>
        <taxon>Ditrysia</taxon>
        <taxon>Tineoidea</taxon>
        <taxon>Psychidae</taxon>
        <taxon>Oiketicinae</taxon>
        <taxon>Eumeta</taxon>
    </lineage>
</organism>
<name>A0A4C1TFQ9_EUMVA</name>
<evidence type="ECO:0000256" key="1">
    <source>
        <dbReference type="SAM" id="MobiDB-lite"/>
    </source>
</evidence>
<accession>A0A4C1TFQ9</accession>
<protein>
    <submittedName>
        <fullName evidence="2">Uncharacterized protein</fullName>
    </submittedName>
</protein>
<sequence length="94" mass="11174">MELFDSEQHRLEFFRVAVLTVDRVFVYQREDITAPCILVGDATVRRRQRPPAAADDRAPRREDSGGRRGDPREMRRECAHCCVWLQFTRRDVRR</sequence>